<dbReference type="InterPro" id="IPR003395">
    <property type="entry name" value="RecF/RecN/SMC_N"/>
</dbReference>
<organism evidence="15 16">
    <name type="scientific">Halteria grandinella</name>
    <dbReference type="NCBI Taxonomy" id="5974"/>
    <lineage>
        <taxon>Eukaryota</taxon>
        <taxon>Sar</taxon>
        <taxon>Alveolata</taxon>
        <taxon>Ciliophora</taxon>
        <taxon>Intramacronucleata</taxon>
        <taxon>Spirotrichea</taxon>
        <taxon>Stichotrichia</taxon>
        <taxon>Sporadotrichida</taxon>
        <taxon>Halteriidae</taxon>
        <taxon>Halteria</taxon>
    </lineage>
</organism>
<dbReference type="InterPro" id="IPR027120">
    <property type="entry name" value="Smc2_ABC"/>
</dbReference>
<evidence type="ECO:0000256" key="6">
    <source>
        <dbReference type="ARBA" id="ARBA00022840"/>
    </source>
</evidence>
<evidence type="ECO:0000313" key="15">
    <source>
        <dbReference type="EMBL" id="TNV87762.1"/>
    </source>
</evidence>
<feature type="coiled-coil region" evidence="12">
    <location>
        <begin position="680"/>
        <end position="757"/>
    </location>
</feature>
<dbReference type="SUPFAM" id="SSF52540">
    <property type="entry name" value="P-loop containing nucleoside triphosphate hydrolases"/>
    <property type="match status" value="1"/>
</dbReference>
<dbReference type="SUPFAM" id="SSF75553">
    <property type="entry name" value="Smc hinge domain"/>
    <property type="match status" value="1"/>
</dbReference>
<evidence type="ECO:0000256" key="3">
    <source>
        <dbReference type="ARBA" id="ARBA00022618"/>
    </source>
</evidence>
<dbReference type="Pfam" id="PF02463">
    <property type="entry name" value="SMC_N"/>
    <property type="match status" value="1"/>
</dbReference>
<evidence type="ECO:0000256" key="1">
    <source>
        <dbReference type="ARBA" id="ARBA00004123"/>
    </source>
</evidence>
<dbReference type="GO" id="GO:0005634">
    <property type="term" value="C:nucleus"/>
    <property type="evidence" value="ECO:0007669"/>
    <property type="project" value="UniProtKB-SubCell"/>
</dbReference>
<dbReference type="GO" id="GO:0005524">
    <property type="term" value="F:ATP binding"/>
    <property type="evidence" value="ECO:0007669"/>
    <property type="project" value="UniProtKB-KW"/>
</dbReference>
<evidence type="ECO:0000256" key="13">
    <source>
        <dbReference type="SAM" id="MobiDB-lite"/>
    </source>
</evidence>
<dbReference type="SMART" id="SM00968">
    <property type="entry name" value="SMC_hinge"/>
    <property type="match status" value="1"/>
</dbReference>
<feature type="domain" description="SMC hinge" evidence="14">
    <location>
        <begin position="520"/>
        <end position="639"/>
    </location>
</feature>
<dbReference type="Pfam" id="PF06470">
    <property type="entry name" value="SMC_hinge"/>
    <property type="match status" value="1"/>
</dbReference>
<evidence type="ECO:0000256" key="5">
    <source>
        <dbReference type="ARBA" id="ARBA00022776"/>
    </source>
</evidence>
<dbReference type="InterPro" id="IPR010935">
    <property type="entry name" value="SMC_hinge"/>
</dbReference>
<evidence type="ECO:0000259" key="14">
    <source>
        <dbReference type="SMART" id="SM00968"/>
    </source>
</evidence>
<evidence type="ECO:0000313" key="16">
    <source>
        <dbReference type="Proteomes" id="UP000785679"/>
    </source>
</evidence>
<name>A0A8J8P635_HALGN</name>
<dbReference type="Proteomes" id="UP000785679">
    <property type="component" value="Unassembled WGS sequence"/>
</dbReference>
<dbReference type="InterPro" id="IPR027417">
    <property type="entry name" value="P-loop_NTPase"/>
</dbReference>
<keyword evidence="16" id="KW-1185">Reference proteome</keyword>
<gene>
    <name evidence="15" type="ORF">FGO68_gene16265</name>
</gene>
<dbReference type="GO" id="GO:0005694">
    <property type="term" value="C:chromosome"/>
    <property type="evidence" value="ECO:0007669"/>
    <property type="project" value="InterPro"/>
</dbReference>
<evidence type="ECO:0000256" key="9">
    <source>
        <dbReference type="ARBA" id="ARBA00023242"/>
    </source>
</evidence>
<feature type="coiled-coil region" evidence="12">
    <location>
        <begin position="259"/>
        <end position="490"/>
    </location>
</feature>
<evidence type="ECO:0000256" key="8">
    <source>
        <dbReference type="ARBA" id="ARBA00023067"/>
    </source>
</evidence>
<evidence type="ECO:0000256" key="2">
    <source>
        <dbReference type="ARBA" id="ARBA00005231"/>
    </source>
</evidence>
<dbReference type="InterPro" id="IPR036277">
    <property type="entry name" value="SMC_hinge_sf"/>
</dbReference>
<reference evidence="15" key="1">
    <citation type="submission" date="2019-06" db="EMBL/GenBank/DDBJ databases">
        <authorList>
            <person name="Zheng W."/>
        </authorList>
    </citation>
    <scope>NUCLEOTIDE SEQUENCE</scope>
    <source>
        <strain evidence="15">QDHG01</strain>
    </source>
</reference>
<evidence type="ECO:0000256" key="7">
    <source>
        <dbReference type="ARBA" id="ARBA00023054"/>
    </source>
</evidence>
<evidence type="ECO:0000256" key="11">
    <source>
        <dbReference type="PIRNR" id="PIRNR005719"/>
    </source>
</evidence>
<dbReference type="PANTHER" id="PTHR43977">
    <property type="entry name" value="STRUCTURAL MAINTENANCE OF CHROMOSOMES PROTEIN 3"/>
    <property type="match status" value="1"/>
</dbReference>
<proteinExistence type="inferred from homology"/>
<evidence type="ECO:0000256" key="10">
    <source>
        <dbReference type="ARBA" id="ARBA00023306"/>
    </source>
</evidence>
<dbReference type="Gene3D" id="3.40.50.300">
    <property type="entry name" value="P-loop containing nucleotide triphosphate hydrolases"/>
    <property type="match status" value="2"/>
</dbReference>
<dbReference type="OrthoDB" id="10255539at2759"/>
<dbReference type="Gene3D" id="1.20.1060.20">
    <property type="match status" value="1"/>
</dbReference>
<dbReference type="EMBL" id="RRYP01000235">
    <property type="protein sequence ID" value="TNV87762.1"/>
    <property type="molecule type" value="Genomic_DNA"/>
</dbReference>
<keyword evidence="5" id="KW-0498">Mitosis</keyword>
<comment type="similarity">
    <text evidence="2">Belongs to the SMC family. SMC2 subfamily.</text>
</comment>
<sequence>MHIIEIILEGFKSYPVRTSISNLDPQFNAITGLNGSGKSNIIDAICFVLGISSLSNVRVTSLQELIYKQGNAGVTKASVTLVFDNSNKRLSPPSLQGEDKVVISRAIYDNKSRYTLNGKVETADKIKQLFMQISLNVNNPHFLVMQGRIAQIVTMRSDAILSLIEEASGTSLYENRKLASLKLISKKQSKLDEISSIVLQEITPQLDRLRKDKEQYERFRANERELGTLWKQIVAFEYHNSDKVRNSKQTEVDSMKGQGEELVKLIDGQKGEIDALEDEIQAAKRNDISQIRAQWDVMQKDMVRLDKDLVEKQATLKNLEKNLRDNENVQKKLTRYIDDLMRGFDKNKKRREEVMLLVRKYKREYDLKKEQLKQIMQAVRDLNEGKDIAIDEGVQLKHQQLNETKKNLEITCTEIKQVKSTIMRLEREAKETNESFQNLQKSNDAIRAQIMKVQGELKTAQEQLQQRQYNQRGELEKTNEKKKNEDLLKELTKRLESLAVGTEQKLETRFTPPTDDFDRDLVRGRVAKLFQLKEDKFATALEAIAGNKLYYVVVDNDVAASMLIKNDSFGHRVNMIPNNKIMSKDVKKEVRDYVNNVAKGRARFALDLIKYHVHVENTMKYLFGNVLVCDDAETAKKLAFDAYVKLKTVTLEGDIYHPTGVLEGGHTQEQNGMLKKVRELQRLEDERKYLNGKVLDLHNELNLIKKRAQDFHEKESEVSLLEHQLRLLKDRLEVDQRDALSIRLRNLEEDLQDAQNKETTLLDFEGKYRDEIVTLTHEIADFETKKDRKKELLDDMHTKLRMEIESVTKELKSHQREVDKLEYEGEENEKDLRSSREQLAKEQAEQRKFSEELESLRSLTEEYARLRLEKRDKMKQLQQDQIKATSKIKEQLEAKQKCEKAREANLSEVRKLDQRIQKLTVEINEQVTKINALEKENAWILTERHMFGNPESAEYKFDPQSFNMVEKTRRFYRLKEETSTLKKTVNLRVDTMATQAETDYTELIKKRDKVLGDKDRIEKAISELDTLKNATLSHTYTEVNASFKKIFSTLLPGAMAELTLADPQNIQAGVNIRVGFANDWKDSLSELSGGQRSLLALSFVLSLLKYKPAPLYILDEIDAALDLSHTQNIGKMIRQHFPESQFIIISLKEGMFSNANVLFKVDFGEGKSRITRYQQQASQKQKGLGLMDSAQSSGIQ</sequence>
<evidence type="ECO:0000256" key="4">
    <source>
        <dbReference type="ARBA" id="ARBA00022741"/>
    </source>
</evidence>
<keyword evidence="6" id="KW-0067">ATP-binding</keyword>
<dbReference type="GO" id="GO:0016887">
    <property type="term" value="F:ATP hydrolysis activity"/>
    <property type="evidence" value="ECO:0007669"/>
    <property type="project" value="InterPro"/>
</dbReference>
<dbReference type="GO" id="GO:0051301">
    <property type="term" value="P:cell division"/>
    <property type="evidence" value="ECO:0007669"/>
    <property type="project" value="UniProtKB-KW"/>
</dbReference>
<keyword evidence="3" id="KW-0132">Cell division</keyword>
<dbReference type="PIRSF" id="PIRSF005719">
    <property type="entry name" value="SMC"/>
    <property type="match status" value="1"/>
</dbReference>
<keyword evidence="4" id="KW-0547">Nucleotide-binding</keyword>
<feature type="compositionally biased region" description="Basic and acidic residues" evidence="13">
    <location>
        <begin position="830"/>
        <end position="847"/>
    </location>
</feature>
<comment type="subcellular location">
    <subcellularLocation>
        <location evidence="1 11">Nucleus</location>
    </subcellularLocation>
</comment>
<keyword evidence="7 12" id="KW-0175">Coiled coil</keyword>
<keyword evidence="9 11" id="KW-0539">Nucleus</keyword>
<dbReference type="GO" id="GO:0030261">
    <property type="term" value="P:chromosome condensation"/>
    <property type="evidence" value="ECO:0007669"/>
    <property type="project" value="UniProtKB-KW"/>
</dbReference>
<keyword evidence="10" id="KW-0131">Cell cycle</keyword>
<dbReference type="Gene3D" id="3.30.70.1620">
    <property type="match status" value="1"/>
</dbReference>
<feature type="region of interest" description="Disordered" evidence="13">
    <location>
        <begin position="815"/>
        <end position="847"/>
    </location>
</feature>
<dbReference type="AlphaFoldDB" id="A0A8J8P635"/>
<dbReference type="CDD" id="cd03273">
    <property type="entry name" value="ABC_SMC2_euk"/>
    <property type="match status" value="1"/>
</dbReference>
<comment type="caution">
    <text evidence="15">The sequence shown here is derived from an EMBL/GenBank/DDBJ whole genome shotgun (WGS) entry which is preliminary data.</text>
</comment>
<keyword evidence="8" id="KW-0226">DNA condensation</keyword>
<evidence type="ECO:0000256" key="12">
    <source>
        <dbReference type="SAM" id="Coils"/>
    </source>
</evidence>
<dbReference type="InterPro" id="IPR024704">
    <property type="entry name" value="SMC"/>
</dbReference>
<protein>
    <recommendedName>
        <fullName evidence="11">Structural maintenance of chromosomes protein</fullName>
    </recommendedName>
</protein>
<accession>A0A8J8P635</accession>